<comment type="function">
    <text evidence="4">Involved in the third step of the chorismate pathway, which leads to the biosynthesis of aromatic amino acids. Catalyzes the cis-dehydration of 3-dehydroquinate (DHQ) and introduces the first double bond of the aromatic ring to yield 3-dehydroshikimate.</text>
</comment>
<comment type="catalytic activity">
    <reaction evidence="1 4">
        <text>3-dehydroquinate = 3-dehydroshikimate + H2O</text>
        <dbReference type="Rhea" id="RHEA:21096"/>
        <dbReference type="ChEBI" id="CHEBI:15377"/>
        <dbReference type="ChEBI" id="CHEBI:16630"/>
        <dbReference type="ChEBI" id="CHEBI:32364"/>
        <dbReference type="EC" id="4.2.1.10"/>
    </reaction>
</comment>
<gene>
    <name evidence="4" type="primary">aroD</name>
    <name evidence="5" type="ORF">HMPREF9238_00371</name>
</gene>
<dbReference type="SUPFAM" id="SSF51569">
    <property type="entry name" value="Aldolase"/>
    <property type="match status" value="1"/>
</dbReference>
<sequence length="281" mass="29567">MNRLQMGAEMSQMTVRARSVELGGDRAAIIVPLMGKNASELAQEARAVAGSAADLIEWRVDHLSDISNPVIAGCAQVLRREVNLPILATFRTEQQGGRGKAADFERVASAVLGAGAADLLDVECGLEQRRRVALNAFAAGVPVVLSNHDFISTPGPDEIVAGLRQMQGELLEWIEHFVGEADDDVAVRVRAAGLVKVAYMPGSVMDSLRLAACARHFVDTFASVPVIAVSMGKAGTFTRAFAAKFGSAATFSSLGEVSAPGQIDLDALVAFDKATGCLSID</sequence>
<dbReference type="Pfam" id="PF01487">
    <property type="entry name" value="DHquinase_I"/>
    <property type="match status" value="2"/>
</dbReference>
<feature type="binding site" evidence="4">
    <location>
        <position position="262"/>
    </location>
    <ligand>
        <name>3-dehydroquinate</name>
        <dbReference type="ChEBI" id="CHEBI:32364"/>
    </ligand>
</feature>
<dbReference type="Proteomes" id="UP000014387">
    <property type="component" value="Unassembled WGS sequence"/>
</dbReference>
<dbReference type="AlphaFoldDB" id="A0A9W5RDR7"/>
<feature type="binding site" evidence="4">
    <location>
        <position position="258"/>
    </location>
    <ligand>
        <name>3-dehydroquinate</name>
        <dbReference type="ChEBI" id="CHEBI:32364"/>
    </ligand>
</feature>
<dbReference type="PANTHER" id="PTHR43699:SF1">
    <property type="entry name" value="3-DEHYDROQUINATE DEHYDRATASE"/>
    <property type="match status" value="1"/>
</dbReference>
<dbReference type="PANTHER" id="PTHR43699">
    <property type="entry name" value="3-DEHYDROQUINATE DEHYDRATASE"/>
    <property type="match status" value="1"/>
</dbReference>
<evidence type="ECO:0000256" key="4">
    <source>
        <dbReference type="HAMAP-Rule" id="MF_00214"/>
    </source>
</evidence>
<comment type="subunit">
    <text evidence="4">Homodimer.</text>
</comment>
<dbReference type="EC" id="4.2.1.10" evidence="4"/>
<comment type="similarity">
    <text evidence="4">Belongs to the type-I 3-dehydroquinase family.</text>
</comment>
<keyword evidence="4" id="KW-0028">Amino-acid biosynthesis</keyword>
<keyword evidence="3 4" id="KW-0704">Schiff base</keyword>
<feature type="binding site" evidence="4">
    <location>
        <begin position="57"/>
        <end position="59"/>
    </location>
    <ligand>
        <name>3-dehydroquinate</name>
        <dbReference type="ChEBI" id="CHEBI:32364"/>
    </ligand>
</feature>
<feature type="active site" description="Proton donor/acceptor" evidence="4">
    <location>
        <position position="148"/>
    </location>
</feature>
<evidence type="ECO:0000313" key="5">
    <source>
        <dbReference type="EMBL" id="EPD30623.1"/>
    </source>
</evidence>
<keyword evidence="2 4" id="KW-0456">Lyase</keyword>
<dbReference type="InterPro" id="IPR013785">
    <property type="entry name" value="Aldolase_TIM"/>
</dbReference>
<dbReference type="GO" id="GO:0008652">
    <property type="term" value="P:amino acid biosynthetic process"/>
    <property type="evidence" value="ECO:0007669"/>
    <property type="project" value="UniProtKB-KW"/>
</dbReference>
<dbReference type="HAMAP" id="MF_00214">
    <property type="entry name" value="AroD"/>
    <property type="match status" value="1"/>
</dbReference>
<dbReference type="EMBL" id="AGWN01000001">
    <property type="protein sequence ID" value="EPD30623.1"/>
    <property type="molecule type" value="Genomic_DNA"/>
</dbReference>
<dbReference type="GO" id="GO:0009423">
    <property type="term" value="P:chorismate biosynthetic process"/>
    <property type="evidence" value="ECO:0007669"/>
    <property type="project" value="UniProtKB-UniRule"/>
</dbReference>
<comment type="pathway">
    <text evidence="4">Metabolic intermediate biosynthesis; chorismate biosynthesis; chorismate from D-erythrose 4-phosphate and phosphoenolpyruvate: step 3/7.</text>
</comment>
<accession>A0A9W5RDR7</accession>
<evidence type="ECO:0000256" key="1">
    <source>
        <dbReference type="ARBA" id="ARBA00001864"/>
    </source>
</evidence>
<keyword evidence="6" id="KW-1185">Reference proteome</keyword>
<keyword evidence="4" id="KW-0057">Aromatic amino acid biosynthesis</keyword>
<dbReference type="GO" id="GO:0009073">
    <property type="term" value="P:aromatic amino acid family biosynthetic process"/>
    <property type="evidence" value="ECO:0007669"/>
    <property type="project" value="UniProtKB-KW"/>
</dbReference>
<dbReference type="OrthoDB" id="9813659at2"/>
<feature type="active site" description="Schiff-base intermediate with substrate" evidence="4">
    <location>
        <position position="196"/>
    </location>
</feature>
<comment type="caution">
    <text evidence="5">The sequence shown here is derived from an EMBL/GenBank/DDBJ whole genome shotgun (WGS) entry which is preliminary data.</text>
</comment>
<proteinExistence type="inferred from homology"/>
<reference evidence="5 6" key="1">
    <citation type="submission" date="2013-05" db="EMBL/GenBank/DDBJ databases">
        <title>The Genome Sequence of Actinomyces europaeus ACS-120-V-COL10B.</title>
        <authorList>
            <consortium name="The Broad Institute Genomics Platform"/>
            <person name="Earl A."/>
            <person name="Ward D."/>
            <person name="Feldgarden M."/>
            <person name="Gevers D."/>
            <person name="Saerens B."/>
            <person name="Vaneechoutte M."/>
            <person name="Walker B."/>
            <person name="Young S."/>
            <person name="Zeng Q."/>
            <person name="Gargeya S."/>
            <person name="Fitzgerald M."/>
            <person name="Haas B."/>
            <person name="Abouelleil A."/>
            <person name="Allen A.W."/>
            <person name="Alvarado L."/>
            <person name="Arachchi H.M."/>
            <person name="Berlin A.M."/>
            <person name="Chapman S.B."/>
            <person name="Gainer-Dewar J."/>
            <person name="Goldberg J."/>
            <person name="Griggs A."/>
            <person name="Gujja S."/>
            <person name="Hansen M."/>
            <person name="Howarth C."/>
            <person name="Imamovic A."/>
            <person name="Ireland A."/>
            <person name="Larimer J."/>
            <person name="McCowan C."/>
            <person name="Murphy C."/>
            <person name="Pearson M."/>
            <person name="Poon T.W."/>
            <person name="Priest M."/>
            <person name="Roberts A."/>
            <person name="Saif S."/>
            <person name="Shea T."/>
            <person name="Sisk P."/>
            <person name="Sykes S."/>
            <person name="Wortman J."/>
            <person name="Nusbaum C."/>
            <person name="Birren B."/>
        </authorList>
    </citation>
    <scope>NUCLEOTIDE SEQUENCE [LARGE SCALE GENOMIC DNA]</scope>
    <source>
        <strain evidence="5 6">ACS-120-V-Col10b</strain>
    </source>
</reference>
<name>A0A9W5RDR7_9ACTO</name>
<protein>
    <recommendedName>
        <fullName evidence="4">3-dehydroquinate dehydratase</fullName>
        <shortName evidence="4">3-dehydroquinase</shortName>
        <ecNumber evidence="4">4.2.1.10</ecNumber>
    </recommendedName>
    <alternativeName>
        <fullName evidence="4">Type I DHQase</fullName>
    </alternativeName>
    <alternativeName>
        <fullName evidence="4">Type I dehydroquinase</fullName>
        <shortName evidence="4">DHQ1</shortName>
    </alternativeName>
</protein>
<dbReference type="GO" id="GO:0003855">
    <property type="term" value="F:3-dehydroquinate dehydratase activity"/>
    <property type="evidence" value="ECO:0007669"/>
    <property type="project" value="UniProtKB-UniRule"/>
</dbReference>
<dbReference type="Gene3D" id="3.20.20.70">
    <property type="entry name" value="Aldolase class I"/>
    <property type="match status" value="1"/>
</dbReference>
<comment type="caution">
    <text evidence="4">Lacks conserved residue(s) required for the propagation of feature annotation.</text>
</comment>
<evidence type="ECO:0000256" key="2">
    <source>
        <dbReference type="ARBA" id="ARBA00023239"/>
    </source>
</evidence>
<dbReference type="GO" id="GO:0046279">
    <property type="term" value="P:3,4-dihydroxybenzoate biosynthetic process"/>
    <property type="evidence" value="ECO:0007669"/>
    <property type="project" value="TreeGrafter"/>
</dbReference>
<evidence type="ECO:0000313" key="6">
    <source>
        <dbReference type="Proteomes" id="UP000014387"/>
    </source>
</evidence>
<evidence type="ECO:0000256" key="3">
    <source>
        <dbReference type="ARBA" id="ARBA00023270"/>
    </source>
</evidence>
<dbReference type="CDD" id="cd00502">
    <property type="entry name" value="DHQase_I"/>
    <property type="match status" value="1"/>
</dbReference>
<dbReference type="InterPro" id="IPR001381">
    <property type="entry name" value="DHquinase_I"/>
</dbReference>
<feature type="binding site" evidence="4">
    <location>
        <position position="239"/>
    </location>
    <ligand>
        <name>3-dehydroquinate</name>
        <dbReference type="ChEBI" id="CHEBI:32364"/>
    </ligand>
</feature>
<feature type="binding site" evidence="4">
    <location>
        <position position="91"/>
    </location>
    <ligand>
        <name>3-dehydroquinate</name>
        <dbReference type="ChEBI" id="CHEBI:32364"/>
    </ligand>
</feature>
<dbReference type="RefSeq" id="WP_016443735.1">
    <property type="nucleotide sequence ID" value="NZ_KE150266.1"/>
</dbReference>
<organism evidence="5 6">
    <name type="scientific">Gleimia europaea ACS-120-V-Col10b</name>
    <dbReference type="NCBI Taxonomy" id="883069"/>
    <lineage>
        <taxon>Bacteria</taxon>
        <taxon>Bacillati</taxon>
        <taxon>Actinomycetota</taxon>
        <taxon>Actinomycetes</taxon>
        <taxon>Actinomycetales</taxon>
        <taxon>Actinomycetaceae</taxon>
        <taxon>Gleimia</taxon>
    </lineage>
</organism>
<dbReference type="InterPro" id="IPR050146">
    <property type="entry name" value="Type-I_3-dehydroquinase"/>
</dbReference>